<dbReference type="InterPro" id="IPR015410">
    <property type="entry name" value="DUF1985"/>
</dbReference>
<proteinExistence type="predicted"/>
<dbReference type="InterPro" id="IPR005048">
    <property type="entry name" value="DUF287"/>
</dbReference>
<name>A0ABM1RSK8_CAMSA</name>
<evidence type="ECO:0000313" key="4">
    <source>
        <dbReference type="Proteomes" id="UP000694864"/>
    </source>
</evidence>
<reference evidence="5" key="2">
    <citation type="submission" date="2025-08" db="UniProtKB">
        <authorList>
            <consortium name="RefSeq"/>
        </authorList>
    </citation>
    <scope>IDENTIFICATION</scope>
    <source>
        <tissue evidence="5">Leaf</tissue>
    </source>
</reference>
<dbReference type="PANTHER" id="PTHR48449">
    <property type="entry name" value="DUF1985 DOMAIN-CONTAINING PROTEIN"/>
    <property type="match status" value="1"/>
</dbReference>
<keyword evidence="1" id="KW-0175">Coiled coil</keyword>
<protein>
    <submittedName>
        <fullName evidence="5">Uncharacterized protein At3g43530-like</fullName>
    </submittedName>
</protein>
<dbReference type="PANTHER" id="PTHR48449:SF1">
    <property type="entry name" value="DUF1985 DOMAIN-CONTAINING PROTEIN"/>
    <property type="match status" value="1"/>
</dbReference>
<sequence>MQPLGMYFKPSQYNKIIKLSTRCHISETLTTLDKLEHPLTSFERDWFEKHPQFKHIFHMPRDPNHKLMGMWLLLLQTAEIEKKKEAWFVVNGVPIRYGLREHALISGLNCRCYPLNYKEAGGNEFRRKKHHCRPYRRLEERCWGIDEFVVSTVNDLDFCVSFPWGRLSFDNMLEEISHTMRHFKGVVHKEDALWPVPGFCIPLEFLLFEAVAILGNTYVDEILEADESCLRMCRRKFKSTGQKGFPLKHIGDTLGTTTAIASVIPHIDEENPLLKLIMEGDEEDDTHDVVVASWMWRLRRELPVLLEEMYTADLASRSGQNDANEKIDANEQRREDTIKLVDLLKTMNQDMKTQFDNISAKLDGLEKRIEKLKVFVKEQEKSKVILRNTIVKLGNTRRC</sequence>
<dbReference type="RefSeq" id="XP_019101996.1">
    <property type="nucleotide sequence ID" value="XM_019246451.1"/>
</dbReference>
<feature type="domain" description="DUF287" evidence="2">
    <location>
        <begin position="260"/>
        <end position="310"/>
    </location>
</feature>
<evidence type="ECO:0000256" key="1">
    <source>
        <dbReference type="SAM" id="Coils"/>
    </source>
</evidence>
<reference evidence="4" key="1">
    <citation type="journal article" date="2014" name="Nat. Commun.">
        <title>The emerging biofuel crop Camelina sativa retains a highly undifferentiated hexaploid genome structure.</title>
        <authorList>
            <person name="Kagale S."/>
            <person name="Koh C."/>
            <person name="Nixon J."/>
            <person name="Bollina V."/>
            <person name="Clarke W.E."/>
            <person name="Tuteja R."/>
            <person name="Spillane C."/>
            <person name="Robinson S.J."/>
            <person name="Links M.G."/>
            <person name="Clarke C."/>
            <person name="Higgins E.E."/>
            <person name="Huebert T."/>
            <person name="Sharpe A.G."/>
            <person name="Parkin I.A."/>
        </authorList>
    </citation>
    <scope>NUCLEOTIDE SEQUENCE [LARGE SCALE GENOMIC DNA]</scope>
    <source>
        <strain evidence="4">cv. DH55</strain>
    </source>
</reference>
<dbReference type="Proteomes" id="UP000694864">
    <property type="component" value="Chromosome 6"/>
</dbReference>
<evidence type="ECO:0000313" key="5">
    <source>
        <dbReference type="RefSeq" id="XP_019101996.1"/>
    </source>
</evidence>
<dbReference type="Pfam" id="PF03384">
    <property type="entry name" value="DUF287"/>
    <property type="match status" value="1"/>
</dbReference>
<gene>
    <name evidence="5" type="primary">LOC109133386</name>
</gene>
<feature type="domain" description="DUF1985" evidence="3">
    <location>
        <begin position="74"/>
        <end position="127"/>
    </location>
</feature>
<evidence type="ECO:0000259" key="3">
    <source>
        <dbReference type="Pfam" id="PF09331"/>
    </source>
</evidence>
<dbReference type="Pfam" id="PF09331">
    <property type="entry name" value="DUF1985"/>
    <property type="match status" value="1"/>
</dbReference>
<accession>A0ABM1RSK8</accession>
<evidence type="ECO:0000259" key="2">
    <source>
        <dbReference type="Pfam" id="PF03384"/>
    </source>
</evidence>
<organism evidence="4 5">
    <name type="scientific">Camelina sativa</name>
    <name type="common">False flax</name>
    <name type="synonym">Myagrum sativum</name>
    <dbReference type="NCBI Taxonomy" id="90675"/>
    <lineage>
        <taxon>Eukaryota</taxon>
        <taxon>Viridiplantae</taxon>
        <taxon>Streptophyta</taxon>
        <taxon>Embryophyta</taxon>
        <taxon>Tracheophyta</taxon>
        <taxon>Spermatophyta</taxon>
        <taxon>Magnoliopsida</taxon>
        <taxon>eudicotyledons</taxon>
        <taxon>Gunneridae</taxon>
        <taxon>Pentapetalae</taxon>
        <taxon>rosids</taxon>
        <taxon>malvids</taxon>
        <taxon>Brassicales</taxon>
        <taxon>Brassicaceae</taxon>
        <taxon>Camelineae</taxon>
        <taxon>Camelina</taxon>
    </lineage>
</organism>
<feature type="coiled-coil region" evidence="1">
    <location>
        <begin position="348"/>
        <end position="382"/>
    </location>
</feature>
<keyword evidence="4" id="KW-1185">Reference proteome</keyword>
<dbReference type="GeneID" id="109133386"/>